<name>A0ABR8PYL9_9CLOT</name>
<evidence type="ECO:0000259" key="1">
    <source>
        <dbReference type="Pfam" id="PF00294"/>
    </source>
</evidence>
<protein>
    <recommendedName>
        <fullName evidence="1">Carbohydrate kinase PfkB domain-containing protein</fullName>
    </recommendedName>
</protein>
<dbReference type="EMBL" id="JACSRA010000039">
    <property type="protein sequence ID" value="MBD7913209.1"/>
    <property type="molecule type" value="Genomic_DNA"/>
</dbReference>
<dbReference type="SUPFAM" id="SSF53613">
    <property type="entry name" value="Ribokinase-like"/>
    <property type="match status" value="1"/>
</dbReference>
<feature type="domain" description="Carbohydrate kinase PfkB" evidence="1">
    <location>
        <begin position="38"/>
        <end position="117"/>
    </location>
</feature>
<proteinExistence type="predicted"/>
<accession>A0ABR8PYL9</accession>
<gene>
    <name evidence="2" type="ORF">H9661_17800</name>
</gene>
<dbReference type="InterPro" id="IPR011611">
    <property type="entry name" value="PfkB_dom"/>
</dbReference>
<comment type="caution">
    <text evidence="2">The sequence shown here is derived from an EMBL/GenBank/DDBJ whole genome shotgun (WGS) entry which is preliminary data.</text>
</comment>
<reference evidence="2 3" key="1">
    <citation type="submission" date="2020-08" db="EMBL/GenBank/DDBJ databases">
        <title>A Genomic Blueprint of the Chicken Gut Microbiome.</title>
        <authorList>
            <person name="Gilroy R."/>
            <person name="Ravi A."/>
            <person name="Getino M."/>
            <person name="Pursley I."/>
            <person name="Horton D.L."/>
            <person name="Alikhan N.-F."/>
            <person name="Baker D."/>
            <person name="Gharbi K."/>
            <person name="Hall N."/>
            <person name="Watson M."/>
            <person name="Adriaenssens E.M."/>
            <person name="Foster-Nyarko E."/>
            <person name="Jarju S."/>
            <person name="Secka A."/>
            <person name="Antonio M."/>
            <person name="Oren A."/>
            <person name="Chaudhuri R."/>
            <person name="La Ragione R.M."/>
            <person name="Hildebrand F."/>
            <person name="Pallen M.J."/>
        </authorList>
    </citation>
    <scope>NUCLEOTIDE SEQUENCE [LARGE SCALE GENOMIC DNA]</scope>
    <source>
        <strain evidence="2 3">Sa3CVN1</strain>
    </source>
</reference>
<sequence length="304" mass="34785">MKSCNKILVSGLLSKKVTLNIPKLLDNVEFINSCPCTVNEAFSGEALNISRALNVLGDDVNLISIVGKDLYGDIILKELRKYGINSDFVHQLLEDTAQEIVMVDEYKEKKRYFDFKELEKNSYDNDIFCKAMNECSIIFLCDDDLSNDFFNIVNDYQKVLATSVENLESVQLSRKRFIHNANILFSSSKCLDEEIESSIKRIADDYGNDIILVSLDDGGAMLYVRKDNFIGKYPFVKTRKIINTDGREKALYASFLHCYNKTLDPYISTKKSLCFESYKLGGKGEMDGFITEEQLDKLYNFLYN</sequence>
<organism evidence="2 3">
    <name type="scientific">Clostridium cibarium</name>
    <dbReference type="NCBI Taxonomy" id="2762247"/>
    <lineage>
        <taxon>Bacteria</taxon>
        <taxon>Bacillati</taxon>
        <taxon>Bacillota</taxon>
        <taxon>Clostridia</taxon>
        <taxon>Eubacteriales</taxon>
        <taxon>Clostridiaceae</taxon>
        <taxon>Clostridium</taxon>
    </lineage>
</organism>
<evidence type="ECO:0000313" key="2">
    <source>
        <dbReference type="EMBL" id="MBD7913209.1"/>
    </source>
</evidence>
<keyword evidence="3" id="KW-1185">Reference proteome</keyword>
<dbReference type="InterPro" id="IPR029056">
    <property type="entry name" value="Ribokinase-like"/>
</dbReference>
<dbReference type="Proteomes" id="UP000627781">
    <property type="component" value="Unassembled WGS sequence"/>
</dbReference>
<evidence type="ECO:0000313" key="3">
    <source>
        <dbReference type="Proteomes" id="UP000627781"/>
    </source>
</evidence>
<dbReference type="Pfam" id="PF00294">
    <property type="entry name" value="PfkB"/>
    <property type="match status" value="1"/>
</dbReference>
<dbReference type="RefSeq" id="WP_143315229.1">
    <property type="nucleotide sequence ID" value="NZ_JACSRA010000039.1"/>
</dbReference>
<dbReference type="Gene3D" id="3.40.1190.20">
    <property type="match status" value="1"/>
</dbReference>